<evidence type="ECO:0000313" key="6">
    <source>
        <dbReference type="EMBL" id="VUX39158.1"/>
    </source>
</evidence>
<evidence type="ECO:0000256" key="3">
    <source>
        <dbReference type="ARBA" id="ARBA00022448"/>
    </source>
</evidence>
<dbReference type="Proteomes" id="UP000408482">
    <property type="component" value="Unassembled WGS sequence"/>
</dbReference>
<gene>
    <name evidence="6" type="primary">ugpB_2</name>
    <name evidence="6" type="ORF">RSSSTS7063_03521</name>
</gene>
<name>A0A564W3J9_9FIRM</name>
<evidence type="ECO:0000256" key="1">
    <source>
        <dbReference type="ARBA" id="ARBA00004196"/>
    </source>
</evidence>
<comment type="subcellular location">
    <subcellularLocation>
        <location evidence="1">Cell envelope</location>
    </subcellularLocation>
</comment>
<keyword evidence="4 5" id="KW-0732">Signal</keyword>
<evidence type="ECO:0000313" key="7">
    <source>
        <dbReference type="Proteomes" id="UP000408482"/>
    </source>
</evidence>
<keyword evidence="3" id="KW-0813">Transport</keyword>
<dbReference type="SUPFAM" id="SSF53850">
    <property type="entry name" value="Periplasmic binding protein-like II"/>
    <property type="match status" value="1"/>
</dbReference>
<reference evidence="6 7" key="1">
    <citation type="submission" date="2019-07" db="EMBL/GenBank/DDBJ databases">
        <authorList>
            <person name="Hibberd C M."/>
            <person name="Gehrig L. J."/>
            <person name="Chang H.-W."/>
            <person name="Venkatesh S."/>
        </authorList>
    </citation>
    <scope>NUCLEOTIDE SEQUENCE [LARGE SCALE GENOMIC DNA]</scope>
    <source>
        <strain evidence="6">Blautia_luti_SSTS_Bg7063</strain>
    </source>
</reference>
<accession>A0A564W3J9</accession>
<keyword evidence="7" id="KW-1185">Reference proteome</keyword>
<dbReference type="Pfam" id="PF13416">
    <property type="entry name" value="SBP_bac_8"/>
    <property type="match status" value="1"/>
</dbReference>
<sequence>MNNKKWMAILLGGIMAASLAAPCSVSAAEKTTLTFWHAMGGTNGEVLQQIVDDFNASQDEIEVKAEYQGTYDDTITKLKAAMQSDSGLPDVCQMYDVGTKFMSDSGAVIPVEDKFESTGYDKSSVMEVISSYYTVNGKQYAMPFNVSTPMLYYNKDVFEAAGLDPETPPTTYDEVLEDAKKIVESGAAPVGYSQAIYGWFFEQQLAGLGVTYGNNDNGRKEAVTAVDFDSNGGGLKVFDMWKKLYDSGYFEDYGTTTADTQTAFFSGQVGMIIESTAILKNAVDSSPFEVGTGYLPRIEQNDEGGVIIGGGSLWLTDTGNEANEDAAWKFIEYITTPDVQAKWSMGTGYFAINEKAYETEDMKAYLKENPNFETAINQLKDSPVNCNTAGVLSGVQTEARLTFNEIMPQVYDGKLTTQDAVDQLAASVNKAIENYNESIK</sequence>
<dbReference type="CDD" id="cd14748">
    <property type="entry name" value="PBP2_UgpB"/>
    <property type="match status" value="1"/>
</dbReference>
<protein>
    <submittedName>
        <fullName evidence="6">sn-glycerol-3-phosphate-binding periplasmic protein UgpB</fullName>
    </submittedName>
</protein>
<feature type="chain" id="PRO_5022018390" evidence="5">
    <location>
        <begin position="28"/>
        <end position="440"/>
    </location>
</feature>
<comment type="similarity">
    <text evidence="2">Belongs to the bacterial solute-binding protein 1 family.</text>
</comment>
<evidence type="ECO:0000256" key="2">
    <source>
        <dbReference type="ARBA" id="ARBA00008520"/>
    </source>
</evidence>
<dbReference type="Gene3D" id="3.40.190.10">
    <property type="entry name" value="Periplasmic binding protein-like II"/>
    <property type="match status" value="2"/>
</dbReference>
<dbReference type="AlphaFoldDB" id="A0A564W3J9"/>
<dbReference type="InterPro" id="IPR050490">
    <property type="entry name" value="Bact_solute-bd_prot1"/>
</dbReference>
<dbReference type="EMBL" id="CABHNW010000085">
    <property type="protein sequence ID" value="VUX39158.1"/>
    <property type="molecule type" value="Genomic_DNA"/>
</dbReference>
<dbReference type="InterPro" id="IPR006059">
    <property type="entry name" value="SBP"/>
</dbReference>
<proteinExistence type="inferred from homology"/>
<dbReference type="RefSeq" id="WP_144093912.1">
    <property type="nucleotide sequence ID" value="NZ_CABHMX010000034.1"/>
</dbReference>
<dbReference type="PANTHER" id="PTHR43649:SF31">
    <property type="entry name" value="SN-GLYCEROL-3-PHOSPHATE-BINDING PERIPLASMIC PROTEIN UGPB"/>
    <property type="match status" value="1"/>
</dbReference>
<organism evidence="6 7">
    <name type="scientific">Blautia luti</name>
    <dbReference type="NCBI Taxonomy" id="89014"/>
    <lineage>
        <taxon>Bacteria</taxon>
        <taxon>Bacillati</taxon>
        <taxon>Bacillota</taxon>
        <taxon>Clostridia</taxon>
        <taxon>Lachnospirales</taxon>
        <taxon>Lachnospiraceae</taxon>
        <taxon>Blautia</taxon>
    </lineage>
</organism>
<feature type="signal peptide" evidence="5">
    <location>
        <begin position="1"/>
        <end position="27"/>
    </location>
</feature>
<dbReference type="PANTHER" id="PTHR43649">
    <property type="entry name" value="ARABINOSE-BINDING PROTEIN-RELATED"/>
    <property type="match status" value="1"/>
</dbReference>
<dbReference type="GO" id="GO:0030313">
    <property type="term" value="C:cell envelope"/>
    <property type="evidence" value="ECO:0007669"/>
    <property type="project" value="UniProtKB-SubCell"/>
</dbReference>
<evidence type="ECO:0000256" key="4">
    <source>
        <dbReference type="ARBA" id="ARBA00022729"/>
    </source>
</evidence>
<evidence type="ECO:0000256" key="5">
    <source>
        <dbReference type="SAM" id="SignalP"/>
    </source>
</evidence>